<comment type="caution">
    <text evidence="1">The sequence shown here is derived from an EMBL/GenBank/DDBJ whole genome shotgun (WGS) entry which is preliminary data.</text>
</comment>
<protein>
    <submittedName>
        <fullName evidence="1">Carboxypeptidase-like regulatory domain-containing protein</fullName>
    </submittedName>
</protein>
<dbReference type="Pfam" id="PF13715">
    <property type="entry name" value="CarbopepD_reg_2"/>
    <property type="match status" value="1"/>
</dbReference>
<dbReference type="Proteomes" id="UP000753961">
    <property type="component" value="Unassembled WGS sequence"/>
</dbReference>
<dbReference type="EMBL" id="JAHVHU010000008">
    <property type="protein sequence ID" value="MBY5958379.1"/>
    <property type="molecule type" value="Genomic_DNA"/>
</dbReference>
<dbReference type="SUPFAM" id="SSF49464">
    <property type="entry name" value="Carboxypeptidase regulatory domain-like"/>
    <property type="match status" value="1"/>
</dbReference>
<keyword evidence="1" id="KW-0378">Hydrolase</keyword>
<sequence length="247" mass="27410">MSSYENGTTSDQDGEFSLALKNASNTPVQLKISCVGYQDTIISVNASKDENLKVLLEKRAYALPEVTIRGEGMVEQIIGLPGGTILKNTNGELTGLLPSNSAGLSSGVFIELPGKNMGVLKSIEYFILPRGKPNTPFMLRFLEAKEPVQPNRVYSEDLFTDLLKEPIITSGKAGQLIHGRTAKNDIDGVDVQFLIFDLYKNSVIGKLYQSNFINQIQNLPETSELYQKYKNYTWNDPPMLIKLDLKN</sequence>
<gene>
    <name evidence="1" type="ORF">KUV50_09570</name>
</gene>
<evidence type="ECO:0000313" key="1">
    <source>
        <dbReference type="EMBL" id="MBY5958379.1"/>
    </source>
</evidence>
<keyword evidence="2" id="KW-1185">Reference proteome</keyword>
<dbReference type="InterPro" id="IPR008969">
    <property type="entry name" value="CarboxyPept-like_regulatory"/>
</dbReference>
<accession>A0A953LD17</accession>
<name>A0A953LD17_9BACT</name>
<proteinExistence type="predicted"/>
<keyword evidence="1" id="KW-0121">Carboxypeptidase</keyword>
<keyword evidence="1" id="KW-0645">Protease</keyword>
<evidence type="ECO:0000313" key="2">
    <source>
        <dbReference type="Proteomes" id="UP000753961"/>
    </source>
</evidence>
<dbReference type="AlphaFoldDB" id="A0A953LD17"/>
<organism evidence="1 2">
    <name type="scientific">Membranihabitans marinus</name>
    <dbReference type="NCBI Taxonomy" id="1227546"/>
    <lineage>
        <taxon>Bacteria</taxon>
        <taxon>Pseudomonadati</taxon>
        <taxon>Bacteroidota</taxon>
        <taxon>Saprospiria</taxon>
        <taxon>Saprospirales</taxon>
        <taxon>Saprospiraceae</taxon>
        <taxon>Membranihabitans</taxon>
    </lineage>
</organism>
<reference evidence="1" key="1">
    <citation type="submission" date="2021-06" db="EMBL/GenBank/DDBJ databases">
        <title>44 bacteria genomes isolated from Dapeng, Shenzhen.</title>
        <authorList>
            <person name="Zheng W."/>
            <person name="Yu S."/>
            <person name="Huang Y."/>
        </authorList>
    </citation>
    <scope>NUCLEOTIDE SEQUENCE</scope>
    <source>
        <strain evidence="1">DP5N28-2</strain>
    </source>
</reference>
<dbReference type="GO" id="GO:0004180">
    <property type="term" value="F:carboxypeptidase activity"/>
    <property type="evidence" value="ECO:0007669"/>
    <property type="project" value="UniProtKB-KW"/>
</dbReference>
<dbReference type="RefSeq" id="WP_222579915.1">
    <property type="nucleotide sequence ID" value="NZ_JAHVHU010000008.1"/>
</dbReference>